<dbReference type="Pfam" id="PF00616">
    <property type="entry name" value="RasGAP"/>
    <property type="match status" value="1"/>
</dbReference>
<dbReference type="PANTHER" id="PTHR10194:SF142">
    <property type="entry name" value="NEUROFIBROMIN"/>
    <property type="match status" value="1"/>
</dbReference>
<dbReference type="Gene3D" id="1.10.506.10">
    <property type="entry name" value="GTPase Activation - p120gap, domain 1"/>
    <property type="match status" value="1"/>
</dbReference>
<dbReference type="SUPFAM" id="SSF48350">
    <property type="entry name" value="GTPase activation domain, GAP"/>
    <property type="match status" value="1"/>
</dbReference>
<dbReference type="AlphaFoldDB" id="A0A087ULY2"/>
<dbReference type="Proteomes" id="UP000054359">
    <property type="component" value="Unassembled WGS sequence"/>
</dbReference>
<sequence>MQTLFRGNSLGSKIMAFCFKIYGASYLLSLLDPLISPLLDQPNISYEVDPARLEEGE</sequence>
<evidence type="ECO:0000256" key="1">
    <source>
        <dbReference type="ARBA" id="ARBA00022468"/>
    </source>
</evidence>
<gene>
    <name evidence="4" type="ORF">X975_17006</name>
</gene>
<evidence type="ECO:0000259" key="3">
    <source>
        <dbReference type="PROSITE" id="PS50018"/>
    </source>
</evidence>
<accession>A0A087ULY2</accession>
<keyword evidence="1" id="KW-0343">GTPase activation</keyword>
<dbReference type="STRING" id="407821.A0A087ULY2"/>
<dbReference type="InterPro" id="IPR008936">
    <property type="entry name" value="Rho_GTPase_activation_prot"/>
</dbReference>
<reference evidence="4 5" key="1">
    <citation type="submission" date="2013-11" db="EMBL/GenBank/DDBJ databases">
        <title>Genome sequencing of Stegodyphus mimosarum.</title>
        <authorList>
            <person name="Bechsgaard J."/>
        </authorList>
    </citation>
    <scope>NUCLEOTIDE SEQUENCE [LARGE SCALE GENOMIC DNA]</scope>
</reference>
<protein>
    <submittedName>
        <fullName evidence="4">Neurofibromin</fullName>
    </submittedName>
</protein>
<keyword evidence="5" id="KW-1185">Reference proteome</keyword>
<feature type="non-terminal residue" evidence="4">
    <location>
        <position position="57"/>
    </location>
</feature>
<keyword evidence="2" id="KW-0597">Phosphoprotein</keyword>
<name>A0A087ULY2_STEMI</name>
<evidence type="ECO:0000313" key="5">
    <source>
        <dbReference type="Proteomes" id="UP000054359"/>
    </source>
</evidence>
<dbReference type="EMBL" id="KK120488">
    <property type="protein sequence ID" value="KFM78371.1"/>
    <property type="molecule type" value="Genomic_DNA"/>
</dbReference>
<dbReference type="GO" id="GO:0005096">
    <property type="term" value="F:GTPase activator activity"/>
    <property type="evidence" value="ECO:0007669"/>
    <property type="project" value="UniProtKB-KW"/>
</dbReference>
<dbReference type="PROSITE" id="PS50018">
    <property type="entry name" value="RAS_GTPASE_ACTIV_2"/>
    <property type="match status" value="1"/>
</dbReference>
<organism evidence="4 5">
    <name type="scientific">Stegodyphus mimosarum</name>
    <name type="common">African social velvet spider</name>
    <dbReference type="NCBI Taxonomy" id="407821"/>
    <lineage>
        <taxon>Eukaryota</taxon>
        <taxon>Metazoa</taxon>
        <taxon>Ecdysozoa</taxon>
        <taxon>Arthropoda</taxon>
        <taxon>Chelicerata</taxon>
        <taxon>Arachnida</taxon>
        <taxon>Araneae</taxon>
        <taxon>Araneomorphae</taxon>
        <taxon>Entelegynae</taxon>
        <taxon>Eresoidea</taxon>
        <taxon>Eresidae</taxon>
        <taxon>Stegodyphus</taxon>
    </lineage>
</organism>
<proteinExistence type="predicted"/>
<evidence type="ECO:0000256" key="2">
    <source>
        <dbReference type="ARBA" id="ARBA00022553"/>
    </source>
</evidence>
<evidence type="ECO:0000313" key="4">
    <source>
        <dbReference type="EMBL" id="KFM78371.1"/>
    </source>
</evidence>
<dbReference type="PANTHER" id="PTHR10194">
    <property type="entry name" value="RAS GTPASE-ACTIVATING PROTEINS"/>
    <property type="match status" value="1"/>
</dbReference>
<dbReference type="InterPro" id="IPR001936">
    <property type="entry name" value="RasGAP_dom"/>
</dbReference>
<dbReference type="InterPro" id="IPR039360">
    <property type="entry name" value="Ras_GTPase"/>
</dbReference>
<feature type="domain" description="Ras-GAP" evidence="3">
    <location>
        <begin position="1"/>
        <end position="57"/>
    </location>
</feature>